<dbReference type="NCBIfam" id="TIGR00756">
    <property type="entry name" value="PPR"/>
    <property type="match status" value="13"/>
</dbReference>
<dbReference type="Proteomes" id="UP000827721">
    <property type="component" value="Unassembled WGS sequence"/>
</dbReference>
<dbReference type="EMBL" id="JAFEMO010000001">
    <property type="protein sequence ID" value="KAH7577988.1"/>
    <property type="molecule type" value="Genomic_DNA"/>
</dbReference>
<feature type="repeat" description="PPR" evidence="2">
    <location>
        <begin position="657"/>
        <end position="691"/>
    </location>
</feature>
<feature type="repeat" description="PPR" evidence="2">
    <location>
        <begin position="551"/>
        <end position="585"/>
    </location>
</feature>
<evidence type="ECO:0008006" key="5">
    <source>
        <dbReference type="Google" id="ProtNLM"/>
    </source>
</evidence>
<protein>
    <recommendedName>
        <fullName evidence="5">Pentatricopeptide repeat-containing protein</fullName>
    </recommendedName>
</protein>
<feature type="repeat" description="PPR" evidence="2">
    <location>
        <begin position="446"/>
        <end position="480"/>
    </location>
</feature>
<feature type="repeat" description="PPR" evidence="2">
    <location>
        <begin position="299"/>
        <end position="333"/>
    </location>
</feature>
<dbReference type="PANTHER" id="PTHR45613:SF9">
    <property type="entry name" value="MITOCHONDRIAL GROUP I INTRON SPLICING FACTOR CCM1"/>
    <property type="match status" value="1"/>
</dbReference>
<dbReference type="PANTHER" id="PTHR45613">
    <property type="entry name" value="PENTATRICOPEPTIDE REPEAT-CONTAINING PROTEIN"/>
    <property type="match status" value="1"/>
</dbReference>
<dbReference type="Gene3D" id="1.25.40.10">
    <property type="entry name" value="Tetratricopeptide repeat domain"/>
    <property type="match status" value="7"/>
</dbReference>
<dbReference type="Pfam" id="PF12854">
    <property type="entry name" value="PPR_1"/>
    <property type="match status" value="2"/>
</dbReference>
<dbReference type="InterPro" id="IPR011990">
    <property type="entry name" value="TPR-like_helical_dom_sf"/>
</dbReference>
<organism evidence="3 4">
    <name type="scientific">Xanthoceras sorbifolium</name>
    <dbReference type="NCBI Taxonomy" id="99658"/>
    <lineage>
        <taxon>Eukaryota</taxon>
        <taxon>Viridiplantae</taxon>
        <taxon>Streptophyta</taxon>
        <taxon>Embryophyta</taxon>
        <taxon>Tracheophyta</taxon>
        <taxon>Spermatophyta</taxon>
        <taxon>Magnoliopsida</taxon>
        <taxon>eudicotyledons</taxon>
        <taxon>Gunneridae</taxon>
        <taxon>Pentapetalae</taxon>
        <taxon>rosids</taxon>
        <taxon>malvids</taxon>
        <taxon>Sapindales</taxon>
        <taxon>Sapindaceae</taxon>
        <taxon>Xanthoceroideae</taxon>
        <taxon>Xanthoceras</taxon>
    </lineage>
</organism>
<feature type="repeat" description="PPR" evidence="2">
    <location>
        <begin position="334"/>
        <end position="368"/>
    </location>
</feature>
<dbReference type="InterPro" id="IPR002885">
    <property type="entry name" value="PPR_rpt"/>
</dbReference>
<dbReference type="Pfam" id="PF01535">
    <property type="entry name" value="PPR"/>
    <property type="match status" value="2"/>
</dbReference>
<feature type="repeat" description="PPR" evidence="2">
    <location>
        <begin position="621"/>
        <end position="651"/>
    </location>
</feature>
<feature type="repeat" description="PPR" evidence="2">
    <location>
        <begin position="411"/>
        <end position="445"/>
    </location>
</feature>
<feature type="repeat" description="PPR" evidence="2">
    <location>
        <begin position="586"/>
        <end position="620"/>
    </location>
</feature>
<dbReference type="SUPFAM" id="SSF81901">
    <property type="entry name" value="HCP-like"/>
    <property type="match status" value="1"/>
</dbReference>
<accession>A0ABQ8INL6</accession>
<sequence length="761" mass="85858">MKIPVHLASSKQPKLFLKPQSLFLLRNLSAEPKLPQPSPQESEPSIVTHAVDLLLKTPQDEWTSSSQLKQLLFSSSSSSHTPRDFFQITRRFPSFSQALSFFNYVKSNSDDENTPSLSYTFQAILELAIHEPDWQNKLLDLYKTCKEQKVPLSVNAATLLIRFLGKAGMVDKSLVVYNELDEDARNTHIRNVLIDVLLRDGRVDSAFNVLDEMLDRESEFPPNDVTGDIIFYWLTKKRRSGRDFSDEEVIGLVTKFGEHGVFPNTIWLTQLISRLYRIAKGCQAWDLVQELMKLGADLEVACCNALLSGLGRDGDFKRMNQLLMEMKENDIQPDVVTFGVLINRLCKSYRIDEAMKVFEEMNKGNESDGVCVEPDVIIYNTLIDGLCKVGRQEEGLGLMERMRSEKGCAPSVITYNCLIHGFCKAGNIERGQELFDEMNKRGVKPNVVTLNTLVDGMCRHGRIHSAVEFFKEEMKNGLKGNVVTYTTLINAFCNVNNIQQAVDWFDDMCQAGCSPDAIVYYTLISGLCQARRMKDASSVFSKLKEAGFYPDIVCYNVMIGGFCKKNMLDEAYEVLKEMEGAGMNPDCVTYNTLISYFCKAGNFSVAHSVMKQMTKDGVMPTVVTYGALINAYCLDGNVDEAMKIFKEMSSSLKVAPNTVIYNILIDSLCKSNKVEHALFLMDDMKIKGVRPNTSTYNAMFKGLREKKMLDKAFKLMDKMIEHACHPDYISMEILTEWLSAVGETEKLKQFVQGYKVSPSPA</sequence>
<name>A0ABQ8INL6_9ROSI</name>
<feature type="repeat" description="PPR" evidence="2">
    <location>
        <begin position="375"/>
        <end position="410"/>
    </location>
</feature>
<dbReference type="Pfam" id="PF13041">
    <property type="entry name" value="PPR_2"/>
    <property type="match status" value="5"/>
</dbReference>
<keyword evidence="1" id="KW-0677">Repeat</keyword>
<comment type="caution">
    <text evidence="3">The sequence shown here is derived from an EMBL/GenBank/DDBJ whole genome shotgun (WGS) entry which is preliminary data.</text>
</comment>
<evidence type="ECO:0000313" key="4">
    <source>
        <dbReference type="Proteomes" id="UP000827721"/>
    </source>
</evidence>
<reference evidence="3 4" key="1">
    <citation type="submission" date="2021-02" db="EMBL/GenBank/DDBJ databases">
        <title>Plant Genome Project.</title>
        <authorList>
            <person name="Zhang R.-G."/>
        </authorList>
    </citation>
    <scope>NUCLEOTIDE SEQUENCE [LARGE SCALE GENOMIC DNA]</scope>
    <source>
        <tissue evidence="3">Leaves</tissue>
    </source>
</reference>
<feature type="repeat" description="PPR" evidence="2">
    <location>
        <begin position="692"/>
        <end position="726"/>
    </location>
</feature>
<gene>
    <name evidence="3" type="ORF">JRO89_XS01G0324100</name>
</gene>
<proteinExistence type="predicted"/>
<feature type="repeat" description="PPR" evidence="2">
    <location>
        <begin position="516"/>
        <end position="550"/>
    </location>
</feature>
<evidence type="ECO:0000256" key="2">
    <source>
        <dbReference type="PROSITE-ProRule" id="PRU00708"/>
    </source>
</evidence>
<feature type="repeat" description="PPR" evidence="2">
    <location>
        <begin position="186"/>
        <end position="220"/>
    </location>
</feature>
<evidence type="ECO:0000313" key="3">
    <source>
        <dbReference type="EMBL" id="KAH7577988.1"/>
    </source>
</evidence>
<evidence type="ECO:0000256" key="1">
    <source>
        <dbReference type="ARBA" id="ARBA00022737"/>
    </source>
</evidence>
<feature type="repeat" description="PPR" evidence="2">
    <location>
        <begin position="481"/>
        <end position="515"/>
    </location>
</feature>
<dbReference type="PROSITE" id="PS51375">
    <property type="entry name" value="PPR"/>
    <property type="match status" value="13"/>
</dbReference>
<keyword evidence="4" id="KW-1185">Reference proteome</keyword>